<accession>A0AA35WJV9</accession>
<sequence>MKLLESDLDLAEERATDSTAKLKDAETRVEELERENKGLRKEIERIEGSTNLTQKVKDLEAQSEEAQQRMRTLERQVDQLEADLEQAEDNYEKAKKELETTLAELGDL</sequence>
<dbReference type="Proteomes" id="UP001174909">
    <property type="component" value="Unassembled WGS sequence"/>
</dbReference>
<dbReference type="Gene3D" id="1.20.5.170">
    <property type="match status" value="1"/>
</dbReference>
<evidence type="ECO:0000313" key="3">
    <source>
        <dbReference type="Proteomes" id="UP001174909"/>
    </source>
</evidence>
<dbReference type="AlphaFoldDB" id="A0AA35WJV9"/>
<evidence type="ECO:0000256" key="1">
    <source>
        <dbReference type="SAM" id="Coils"/>
    </source>
</evidence>
<comment type="caution">
    <text evidence="2">The sequence shown here is derived from an EMBL/GenBank/DDBJ whole genome shotgun (WGS) entry which is preliminary data.</text>
</comment>
<gene>
    <name evidence="2" type="ORF">GBAR_LOCUS10100</name>
</gene>
<dbReference type="EMBL" id="CASHTH010001532">
    <property type="protein sequence ID" value="CAI8016467.1"/>
    <property type="molecule type" value="Genomic_DNA"/>
</dbReference>
<name>A0AA35WJV9_GEOBA</name>
<organism evidence="2 3">
    <name type="scientific">Geodia barretti</name>
    <name type="common">Barrett's horny sponge</name>
    <dbReference type="NCBI Taxonomy" id="519541"/>
    <lineage>
        <taxon>Eukaryota</taxon>
        <taxon>Metazoa</taxon>
        <taxon>Porifera</taxon>
        <taxon>Demospongiae</taxon>
        <taxon>Heteroscleromorpha</taxon>
        <taxon>Tetractinellida</taxon>
        <taxon>Astrophorina</taxon>
        <taxon>Geodiidae</taxon>
        <taxon>Geodia</taxon>
    </lineage>
</organism>
<protein>
    <recommendedName>
        <fullName evidence="4">Tropomyosin</fullName>
    </recommendedName>
</protein>
<reference evidence="2" key="1">
    <citation type="submission" date="2023-03" db="EMBL/GenBank/DDBJ databases">
        <authorList>
            <person name="Steffen K."/>
            <person name="Cardenas P."/>
        </authorList>
    </citation>
    <scope>NUCLEOTIDE SEQUENCE</scope>
</reference>
<keyword evidence="3" id="KW-1185">Reference proteome</keyword>
<evidence type="ECO:0008006" key="4">
    <source>
        <dbReference type="Google" id="ProtNLM"/>
    </source>
</evidence>
<proteinExistence type="predicted"/>
<evidence type="ECO:0000313" key="2">
    <source>
        <dbReference type="EMBL" id="CAI8016467.1"/>
    </source>
</evidence>
<keyword evidence="1" id="KW-0175">Coiled coil</keyword>
<feature type="coiled-coil region" evidence="1">
    <location>
        <begin position="1"/>
        <end position="108"/>
    </location>
</feature>
<dbReference type="SUPFAM" id="SSF57997">
    <property type="entry name" value="Tropomyosin"/>
    <property type="match status" value="1"/>
</dbReference>
<dbReference type="Gene3D" id="1.20.5.340">
    <property type="match status" value="1"/>
</dbReference>